<keyword evidence="3" id="KW-1185">Reference proteome</keyword>
<feature type="chain" id="PRO_5020526088" evidence="1">
    <location>
        <begin position="29"/>
        <end position="224"/>
    </location>
</feature>
<evidence type="ECO:0000313" key="2">
    <source>
        <dbReference type="EMBL" id="THU67858.1"/>
    </source>
</evidence>
<keyword evidence="1" id="KW-0732">Signal</keyword>
<feature type="signal peptide" evidence="1">
    <location>
        <begin position="1"/>
        <end position="28"/>
    </location>
</feature>
<dbReference type="EMBL" id="PYDT01000003">
    <property type="protein sequence ID" value="THU67858.1"/>
    <property type="molecule type" value="Genomic_DNA"/>
</dbReference>
<reference evidence="2 3" key="1">
    <citation type="journal article" date="2019" name="Nat. Plants">
        <title>Genome sequencing of Musa balbisiana reveals subgenome evolution and function divergence in polyploid bananas.</title>
        <authorList>
            <person name="Yao X."/>
        </authorList>
    </citation>
    <scope>NUCLEOTIDE SEQUENCE [LARGE SCALE GENOMIC DNA]</scope>
    <source>
        <strain evidence="3">cv. DH-PKW</strain>
        <tissue evidence="2">Leaves</tissue>
    </source>
</reference>
<organism evidence="2 3">
    <name type="scientific">Musa balbisiana</name>
    <name type="common">Banana</name>
    <dbReference type="NCBI Taxonomy" id="52838"/>
    <lineage>
        <taxon>Eukaryota</taxon>
        <taxon>Viridiplantae</taxon>
        <taxon>Streptophyta</taxon>
        <taxon>Embryophyta</taxon>
        <taxon>Tracheophyta</taxon>
        <taxon>Spermatophyta</taxon>
        <taxon>Magnoliopsida</taxon>
        <taxon>Liliopsida</taxon>
        <taxon>Zingiberales</taxon>
        <taxon>Musaceae</taxon>
        <taxon>Musa</taxon>
    </lineage>
</organism>
<evidence type="ECO:0000313" key="3">
    <source>
        <dbReference type="Proteomes" id="UP000317650"/>
    </source>
</evidence>
<dbReference type="Proteomes" id="UP000317650">
    <property type="component" value="Chromosome 5"/>
</dbReference>
<comment type="caution">
    <text evidence="2">The sequence shown here is derived from an EMBL/GenBank/DDBJ whole genome shotgun (WGS) entry which is preliminary data.</text>
</comment>
<gene>
    <name evidence="2" type="ORF">C4D60_Mb05t29120</name>
</gene>
<evidence type="ECO:0000256" key="1">
    <source>
        <dbReference type="SAM" id="SignalP"/>
    </source>
</evidence>
<proteinExistence type="predicted"/>
<protein>
    <submittedName>
        <fullName evidence="2">Uncharacterized protein</fullName>
    </submittedName>
</protein>
<dbReference type="AlphaFoldDB" id="A0A4S8JZT8"/>
<name>A0A4S8JZT8_MUSBA</name>
<sequence length="224" mass="24377">MADPLLGSFAAAALLHAWLSLCVEDSSTYLNSTDNLRVTSPGNWLLGNATLDASTLRINQALMEKVSPQLLSWTAFTCYLGFNRGKDPFFHPVLGLISLKHLLHMLHCLEHCSTKFDGWIHGTAKVAVGKGGVREQPEVKLSQAIMGLFFVIFLRMADPLLGSFAAAALLHAWLSLCVEDSSTYLNSTDNLRVTSPGNWLLGNATLDASTLRINQALMEKGGTF</sequence>
<accession>A0A4S8JZT8</accession>